<keyword evidence="1" id="KW-0812">Transmembrane</keyword>
<sequence>MRFGSPILRAVLAQAVAYALLLAVARSGLLPIALQGRPAVLLMGILAAGIGLGLGLGPRWVPGMLFLPWLLDLLLRHPPPTWVWPAALVSLLLIYGGGILTRVPLYNSNRAAWEALLSLCPPGLLRLADLGAGLGGPLAFLARARPDGFFLGVEASPLTFALAWLRTLPLRGNCRVHLGSLWNQDLSGFELVYAFLSPAPMPRLWEKARREMRPGTLFVSNTFEVPGRTPTLRIPLPGRKDACLLAYRMEGPPAFD</sequence>
<dbReference type="InterPro" id="IPR029063">
    <property type="entry name" value="SAM-dependent_MTases_sf"/>
</dbReference>
<keyword evidence="1" id="KW-0472">Membrane</keyword>
<evidence type="ECO:0000256" key="1">
    <source>
        <dbReference type="SAM" id="Phobius"/>
    </source>
</evidence>
<organism evidence="2 3">
    <name type="scientific">Mesoterricola silvestris</name>
    <dbReference type="NCBI Taxonomy" id="2927979"/>
    <lineage>
        <taxon>Bacteria</taxon>
        <taxon>Pseudomonadati</taxon>
        <taxon>Acidobacteriota</taxon>
        <taxon>Holophagae</taxon>
        <taxon>Holophagales</taxon>
        <taxon>Holophagaceae</taxon>
        <taxon>Mesoterricola</taxon>
    </lineage>
</organism>
<evidence type="ECO:0000313" key="3">
    <source>
        <dbReference type="Proteomes" id="UP001238179"/>
    </source>
</evidence>
<gene>
    <name evidence="2" type="ORF">METEAL_07800</name>
</gene>
<protein>
    <recommendedName>
        <fullName evidence="4">Class I SAM-dependent methyltransferase</fullName>
    </recommendedName>
</protein>
<dbReference type="Proteomes" id="UP001238179">
    <property type="component" value="Chromosome"/>
</dbReference>
<proteinExistence type="predicted"/>
<feature type="transmembrane region" description="Helical" evidence="1">
    <location>
        <begin position="39"/>
        <end position="61"/>
    </location>
</feature>
<keyword evidence="3" id="KW-1185">Reference proteome</keyword>
<reference evidence="3" key="1">
    <citation type="journal article" date="2023" name="Int. J. Syst. Evol. Microbiol.">
        <title>Mesoterricola silvestris gen. nov., sp. nov., Mesoterricola sediminis sp. nov., Geothrix oryzae sp. nov., Geothrix edaphica sp. nov., Geothrix rubra sp. nov., and Geothrix limicola sp. nov., six novel members of Acidobacteriota isolated from soils.</title>
        <authorList>
            <person name="Itoh H."/>
            <person name="Sugisawa Y."/>
            <person name="Mise K."/>
            <person name="Xu Z."/>
            <person name="Kuniyasu M."/>
            <person name="Ushijima N."/>
            <person name="Kawano K."/>
            <person name="Kobayashi E."/>
            <person name="Shiratori Y."/>
            <person name="Masuda Y."/>
            <person name="Senoo K."/>
        </authorList>
    </citation>
    <scope>NUCLEOTIDE SEQUENCE [LARGE SCALE GENOMIC DNA]</scope>
    <source>
        <strain evidence="3">W79</strain>
    </source>
</reference>
<accession>A0AA48GFD8</accession>
<dbReference type="AlphaFoldDB" id="A0AA48GFD8"/>
<dbReference type="EMBL" id="AP027080">
    <property type="protein sequence ID" value="BDU71606.1"/>
    <property type="molecule type" value="Genomic_DNA"/>
</dbReference>
<dbReference type="KEGG" id="msil:METEAL_07800"/>
<feature type="transmembrane region" description="Helical" evidence="1">
    <location>
        <begin position="81"/>
        <end position="100"/>
    </location>
</feature>
<name>A0AA48GFD8_9BACT</name>
<keyword evidence="1" id="KW-1133">Transmembrane helix</keyword>
<evidence type="ECO:0000313" key="2">
    <source>
        <dbReference type="EMBL" id="BDU71606.1"/>
    </source>
</evidence>
<feature type="transmembrane region" description="Helical" evidence="1">
    <location>
        <begin position="6"/>
        <end position="27"/>
    </location>
</feature>
<dbReference type="SUPFAM" id="SSF53335">
    <property type="entry name" value="S-adenosyl-L-methionine-dependent methyltransferases"/>
    <property type="match status" value="1"/>
</dbReference>
<dbReference type="RefSeq" id="WP_316414498.1">
    <property type="nucleotide sequence ID" value="NZ_AP027080.1"/>
</dbReference>
<evidence type="ECO:0008006" key="4">
    <source>
        <dbReference type="Google" id="ProtNLM"/>
    </source>
</evidence>
<dbReference type="Gene3D" id="3.40.50.150">
    <property type="entry name" value="Vaccinia Virus protein VP39"/>
    <property type="match status" value="1"/>
</dbReference>